<evidence type="ECO:0000256" key="3">
    <source>
        <dbReference type="ARBA" id="ARBA00022475"/>
    </source>
</evidence>
<dbReference type="EMBL" id="RBVX01000019">
    <property type="protein sequence ID" value="RSL31939.1"/>
    <property type="molecule type" value="Genomic_DNA"/>
</dbReference>
<organism evidence="8 9">
    <name type="scientific">Salibacterium salarium</name>
    <dbReference type="NCBI Taxonomy" id="284579"/>
    <lineage>
        <taxon>Bacteria</taxon>
        <taxon>Bacillati</taxon>
        <taxon>Bacillota</taxon>
        <taxon>Bacilli</taxon>
        <taxon>Bacillales</taxon>
        <taxon>Bacillaceae</taxon>
    </lineage>
</organism>
<evidence type="ECO:0000313" key="8">
    <source>
        <dbReference type="EMBL" id="RSL31939.1"/>
    </source>
</evidence>
<evidence type="ECO:0000256" key="2">
    <source>
        <dbReference type="ARBA" id="ARBA00022448"/>
    </source>
</evidence>
<feature type="transmembrane region" description="Helical" evidence="7">
    <location>
        <begin position="97"/>
        <end position="119"/>
    </location>
</feature>
<feature type="transmembrane region" description="Helical" evidence="7">
    <location>
        <begin position="284"/>
        <end position="306"/>
    </location>
</feature>
<dbReference type="OrthoDB" id="527159at2"/>
<reference evidence="8 9" key="1">
    <citation type="submission" date="2018-10" db="EMBL/GenBank/DDBJ databases">
        <title>Draft genome sequence of Bacillus salarius IM0101, isolated from a hypersaline soil in Inner Mongolia, China.</title>
        <authorList>
            <person name="Yamprayoonswat W."/>
            <person name="Boonvisut S."/>
            <person name="Jumpathong W."/>
            <person name="Sittihan S."/>
            <person name="Ruangsuj P."/>
            <person name="Wanthongcharoen S."/>
            <person name="Thongpramul N."/>
            <person name="Pimmason S."/>
            <person name="Yu B."/>
            <person name="Yasawong M."/>
        </authorList>
    </citation>
    <scope>NUCLEOTIDE SEQUENCE [LARGE SCALE GENOMIC DNA]</scope>
    <source>
        <strain evidence="8 9">IM0101</strain>
    </source>
</reference>
<accession>A0A3R9RBY1</accession>
<protein>
    <submittedName>
        <fullName evidence="8">AEC family transporter</fullName>
    </submittedName>
</protein>
<dbReference type="PANTHER" id="PTHR36838:SF1">
    <property type="entry name" value="SLR1864 PROTEIN"/>
    <property type="match status" value="1"/>
</dbReference>
<evidence type="ECO:0000256" key="6">
    <source>
        <dbReference type="ARBA" id="ARBA00023136"/>
    </source>
</evidence>
<evidence type="ECO:0000256" key="7">
    <source>
        <dbReference type="SAM" id="Phobius"/>
    </source>
</evidence>
<dbReference type="Pfam" id="PF03547">
    <property type="entry name" value="Mem_trans"/>
    <property type="match status" value="1"/>
</dbReference>
<dbReference type="PANTHER" id="PTHR36838">
    <property type="entry name" value="AUXIN EFFLUX CARRIER FAMILY PROTEIN"/>
    <property type="match status" value="1"/>
</dbReference>
<dbReference type="GO" id="GO:0055085">
    <property type="term" value="P:transmembrane transport"/>
    <property type="evidence" value="ECO:0007669"/>
    <property type="project" value="InterPro"/>
</dbReference>
<feature type="transmembrane region" description="Helical" evidence="7">
    <location>
        <begin position="125"/>
        <end position="150"/>
    </location>
</feature>
<evidence type="ECO:0000256" key="5">
    <source>
        <dbReference type="ARBA" id="ARBA00022989"/>
    </source>
</evidence>
<keyword evidence="4 7" id="KW-0812">Transmembrane</keyword>
<feature type="transmembrane region" description="Helical" evidence="7">
    <location>
        <begin position="251"/>
        <end position="272"/>
    </location>
</feature>
<sequence length="307" mass="34309">MSNILLILYSNIIPLFILITIGIMLKKQYQFDVKVFSKLLFSVFIPVLVFIELYRVDILIDILVKVLLFHLLFYASLISIVMLFVKVSRIEKSKVPTIFNSVMFYNTGNYGLPLILVIFPSNSSALAVQVIIVVIQALLPFTVGVVAINSTKKSKRSVVMDLLKLPVVYAVILGIISVSFDIPLPQPLIMSLNYISDGFIAMALMTLGLQLGDINWKFHLKQVMTINVIRLLISPVIAVIILFVLEIDGVMAQVLIISSALPTALNVMLLDIEYNNEPEFSSQIVLTSTVMSILTMTAVVYFVQIVY</sequence>
<gene>
    <name evidence="8" type="ORF">D7Z54_18330</name>
</gene>
<evidence type="ECO:0000313" key="9">
    <source>
        <dbReference type="Proteomes" id="UP000275076"/>
    </source>
</evidence>
<keyword evidence="5 7" id="KW-1133">Transmembrane helix</keyword>
<keyword evidence="6 7" id="KW-0472">Membrane</keyword>
<feature type="transmembrane region" description="Helical" evidence="7">
    <location>
        <begin position="62"/>
        <end position="85"/>
    </location>
</feature>
<dbReference type="GO" id="GO:0016020">
    <property type="term" value="C:membrane"/>
    <property type="evidence" value="ECO:0007669"/>
    <property type="project" value="UniProtKB-SubCell"/>
</dbReference>
<dbReference type="RefSeq" id="WP_125557709.1">
    <property type="nucleotide sequence ID" value="NZ_RBVX01000019.1"/>
</dbReference>
<dbReference type="Proteomes" id="UP000275076">
    <property type="component" value="Unassembled WGS sequence"/>
</dbReference>
<keyword evidence="9" id="KW-1185">Reference proteome</keyword>
<proteinExistence type="predicted"/>
<evidence type="ECO:0000256" key="4">
    <source>
        <dbReference type="ARBA" id="ARBA00022692"/>
    </source>
</evidence>
<comment type="caution">
    <text evidence="8">The sequence shown here is derived from an EMBL/GenBank/DDBJ whole genome shotgun (WGS) entry which is preliminary data.</text>
</comment>
<keyword evidence="2" id="KW-0813">Transport</keyword>
<feature type="transmembrane region" description="Helical" evidence="7">
    <location>
        <begin position="223"/>
        <end position="245"/>
    </location>
</feature>
<dbReference type="AlphaFoldDB" id="A0A3R9RBY1"/>
<keyword evidence="3" id="KW-1003">Cell membrane</keyword>
<comment type="subcellular location">
    <subcellularLocation>
        <location evidence="1">Membrane</location>
        <topology evidence="1">Multi-pass membrane protein</topology>
    </subcellularLocation>
</comment>
<feature type="transmembrane region" description="Helical" evidence="7">
    <location>
        <begin position="37"/>
        <end position="56"/>
    </location>
</feature>
<feature type="transmembrane region" description="Helical" evidence="7">
    <location>
        <begin position="162"/>
        <end position="180"/>
    </location>
</feature>
<name>A0A3R9RBY1_9BACI</name>
<dbReference type="InterPro" id="IPR004776">
    <property type="entry name" value="Mem_transp_PIN-like"/>
</dbReference>
<feature type="transmembrane region" description="Helical" evidence="7">
    <location>
        <begin position="192"/>
        <end position="211"/>
    </location>
</feature>
<evidence type="ECO:0000256" key="1">
    <source>
        <dbReference type="ARBA" id="ARBA00004141"/>
    </source>
</evidence>
<feature type="transmembrane region" description="Helical" evidence="7">
    <location>
        <begin position="6"/>
        <end position="25"/>
    </location>
</feature>